<protein>
    <recommendedName>
        <fullName evidence="4">DUF2029 domain-containing protein</fullName>
    </recommendedName>
</protein>
<name>Q3M7S9_TRIV2</name>
<dbReference type="RefSeq" id="WP_011320074.1">
    <property type="nucleotide sequence ID" value="NC_007413.1"/>
</dbReference>
<feature type="transmembrane region" description="Helical" evidence="1">
    <location>
        <begin position="92"/>
        <end position="110"/>
    </location>
</feature>
<gene>
    <name evidence="2" type="ordered locus">Ava_3350</name>
</gene>
<evidence type="ECO:0000313" key="2">
    <source>
        <dbReference type="EMBL" id="ABA22957.1"/>
    </source>
</evidence>
<keyword evidence="1" id="KW-0472">Membrane</keyword>
<feature type="transmembrane region" description="Helical" evidence="1">
    <location>
        <begin position="312"/>
        <end position="334"/>
    </location>
</feature>
<organism evidence="2 3">
    <name type="scientific">Trichormus variabilis (strain ATCC 29413 / PCC 7937)</name>
    <name type="common">Anabaena variabilis</name>
    <dbReference type="NCBI Taxonomy" id="240292"/>
    <lineage>
        <taxon>Bacteria</taxon>
        <taxon>Bacillati</taxon>
        <taxon>Cyanobacteriota</taxon>
        <taxon>Cyanophyceae</taxon>
        <taxon>Nostocales</taxon>
        <taxon>Nostocaceae</taxon>
        <taxon>Trichormus</taxon>
    </lineage>
</organism>
<dbReference type="EMBL" id="CP000117">
    <property type="protein sequence ID" value="ABA22957.1"/>
    <property type="molecule type" value="Genomic_DNA"/>
</dbReference>
<dbReference type="Proteomes" id="UP000002533">
    <property type="component" value="Chromosome"/>
</dbReference>
<feature type="transmembrane region" description="Helical" evidence="1">
    <location>
        <begin position="373"/>
        <end position="391"/>
    </location>
</feature>
<dbReference type="KEGG" id="ava:Ava_3350"/>
<feature type="transmembrane region" description="Helical" evidence="1">
    <location>
        <begin position="346"/>
        <end position="367"/>
    </location>
</feature>
<dbReference type="eggNOG" id="ENOG5033E7G">
    <property type="taxonomic scope" value="Bacteria"/>
</dbReference>
<evidence type="ECO:0008006" key="4">
    <source>
        <dbReference type="Google" id="ProtNLM"/>
    </source>
</evidence>
<feature type="transmembrane region" description="Helical" evidence="1">
    <location>
        <begin position="283"/>
        <end position="306"/>
    </location>
</feature>
<proteinExistence type="predicted"/>
<dbReference type="GeneID" id="58726134"/>
<dbReference type="HOGENOM" id="CLU_629529_0_0_3"/>
<feature type="transmembrane region" description="Helical" evidence="1">
    <location>
        <begin position="211"/>
        <end position="231"/>
    </location>
</feature>
<reference evidence="3" key="1">
    <citation type="journal article" date="2014" name="Stand. Genomic Sci.">
        <title>Complete genome sequence of Anabaena variabilis ATCC 29413.</title>
        <authorList>
            <person name="Thiel T."/>
            <person name="Pratte B.S."/>
            <person name="Zhong J."/>
            <person name="Goodwin L."/>
            <person name="Copeland A."/>
            <person name="Lucas S."/>
            <person name="Han C."/>
            <person name="Pitluck S."/>
            <person name="Land M.L."/>
            <person name="Kyrpides N.C."/>
            <person name="Woyke T."/>
        </authorList>
    </citation>
    <scope>NUCLEOTIDE SEQUENCE [LARGE SCALE GENOMIC DNA]</scope>
    <source>
        <strain evidence="3">ATCC 29413 / PCC 7937</strain>
    </source>
</reference>
<keyword evidence="1" id="KW-0812">Transmembrane</keyword>
<evidence type="ECO:0000256" key="1">
    <source>
        <dbReference type="SAM" id="Phobius"/>
    </source>
</evidence>
<accession>Q3M7S9</accession>
<sequence length="435" mass="49474">MATHIIKNQSNLNWLYLHIAMFIIGFILIITRRPDAILNPQFWAEDGTIFYAQAYNDGILKSLFSPYAGYLHTVPRLTAAFSMFFSLKAAPLVFNVIAITIQILPVNFLISSRFSKLIPKLNHRIALSLLYLALPGCYEINANLTNAQWHLALLVFMAMIAQSLQLLLNLFDVILIFVGGLTGPFAIIMIPAILFFGIYKKKNNIRINKLFYTKFWVLTATAIIQILIIFTDKRGQERINGLDASFLSLDSVSTIAKILINHLFLISILGTKMTDHLVKNFPLYLYIIVGILALIVGTTIIVYVLMRSPLELRSFFVFAALIPFTVLLSEFPNINDFALVGFGGRYWFNLTLAFCVGILWFYCHISNKNKSNYILQIGTLIVLLLMLLGIVSDWQHPPFTDFKFAEYADKFTELAPREKITIPINPSWSMELIKH</sequence>
<dbReference type="AlphaFoldDB" id="Q3M7S9"/>
<keyword evidence="1" id="KW-1133">Transmembrane helix</keyword>
<feature type="transmembrane region" description="Helical" evidence="1">
    <location>
        <begin position="174"/>
        <end position="199"/>
    </location>
</feature>
<dbReference type="STRING" id="240292.Ava_3350"/>
<feature type="transmembrane region" description="Helical" evidence="1">
    <location>
        <begin position="12"/>
        <end position="30"/>
    </location>
</feature>
<feature type="transmembrane region" description="Helical" evidence="1">
    <location>
        <begin position="149"/>
        <end position="168"/>
    </location>
</feature>
<evidence type="ECO:0000313" key="3">
    <source>
        <dbReference type="Proteomes" id="UP000002533"/>
    </source>
</evidence>